<name>A0A090BUZ7_9GAMM</name>
<keyword evidence="2" id="KW-1185">Reference proteome</keyword>
<dbReference type="Proteomes" id="UP000031623">
    <property type="component" value="Chromosome"/>
</dbReference>
<evidence type="ECO:0000313" key="2">
    <source>
        <dbReference type="Proteomes" id="UP000031623"/>
    </source>
</evidence>
<dbReference type="KEGG" id="tig:THII_1679"/>
<reference evidence="1 2" key="1">
    <citation type="journal article" date="2014" name="ISME J.">
        <title>Ecophysiology of Thioploca ingrica as revealed by the complete genome sequence supplemented with proteomic evidence.</title>
        <authorList>
            <person name="Kojima H."/>
            <person name="Ogura Y."/>
            <person name="Yamamoto N."/>
            <person name="Togashi T."/>
            <person name="Mori H."/>
            <person name="Watanabe T."/>
            <person name="Nemoto F."/>
            <person name="Kurokawa K."/>
            <person name="Hayashi T."/>
            <person name="Fukui M."/>
        </authorList>
    </citation>
    <scope>NUCLEOTIDE SEQUENCE [LARGE SCALE GENOMIC DNA]</scope>
</reference>
<dbReference type="OrthoDB" id="5772099at2"/>
<sequence length="72" mass="8152">MTSLLEQAFVEASKLPDFQQNMLAKWLLDEIISARKWESTLVDSEDLLAHLADEALTEHQQGKTLILDPDSL</sequence>
<organism evidence="1 2">
    <name type="scientific">Thioploca ingrica</name>
    <dbReference type="NCBI Taxonomy" id="40754"/>
    <lineage>
        <taxon>Bacteria</taxon>
        <taxon>Pseudomonadati</taxon>
        <taxon>Pseudomonadota</taxon>
        <taxon>Gammaproteobacteria</taxon>
        <taxon>Thiotrichales</taxon>
        <taxon>Thiotrichaceae</taxon>
        <taxon>Thioploca</taxon>
    </lineage>
</organism>
<dbReference type="EMBL" id="AP014633">
    <property type="protein sequence ID" value="BAP55976.1"/>
    <property type="molecule type" value="Genomic_DNA"/>
</dbReference>
<proteinExistence type="predicted"/>
<dbReference type="AlphaFoldDB" id="A0A090BUZ7"/>
<accession>A0A090BUZ7</accession>
<gene>
    <name evidence="1" type="ORF">THII_1679</name>
</gene>
<evidence type="ECO:0000313" key="1">
    <source>
        <dbReference type="EMBL" id="BAP55976.1"/>
    </source>
</evidence>
<dbReference type="HOGENOM" id="CLU_189892_1_0_6"/>
<protein>
    <submittedName>
        <fullName evidence="1">Uncharacterized protein</fullName>
    </submittedName>
</protein>